<dbReference type="AlphaFoldDB" id="A0AAF0J1R0"/>
<dbReference type="InterPro" id="IPR036866">
    <property type="entry name" value="RibonucZ/Hydroxyglut_hydro"/>
</dbReference>
<dbReference type="Proteomes" id="UP001213623">
    <property type="component" value="Chromosome 2"/>
</dbReference>
<keyword evidence="3" id="KW-0378">Hydrolase</keyword>
<organism evidence="6 7">
    <name type="scientific">Malassezia nana</name>
    <dbReference type="NCBI Taxonomy" id="180528"/>
    <lineage>
        <taxon>Eukaryota</taxon>
        <taxon>Fungi</taxon>
        <taxon>Dikarya</taxon>
        <taxon>Basidiomycota</taxon>
        <taxon>Ustilaginomycotina</taxon>
        <taxon>Malasseziomycetes</taxon>
        <taxon>Malasseziales</taxon>
        <taxon>Malasseziaceae</taxon>
        <taxon>Malassezia</taxon>
    </lineage>
</organism>
<sequence>MARPAVSNTLDPMASVTRLNVRTVRILGQNPSAFTLQGTNTYLVMPPCDWNFDDRSTLLPAILIDTGDAREDYVPYLEQVLRGNLSMLDEGNGPVRLALTDIVLTHWHHDHVGGVPFVLRMLDKLRQEAPDAQLPVPRVHKCPEPRTDPGFFERVRYVRPDAYVPAPHKQGLESVMWPLHDNMTLSVVDPENERNVSTLRALYTPGHAADHVMFLLEEDRILFTGDNVLGRGSTVFEDLLLYMHSLQRGLDVLCSGGATPLGIVGTPITGMAGENVLLPGHGEVIPKGKDALRRYIRHRMDREEQLIALFACKPGNKTQMMQAIAYPAQVVDQLRSGQAARYVWTLRQFVSALYENYSLKMYPAVARVLLLHLQKLATSLQKLKAAPFPTAKSVPALAWHSHGPMVHCLQLPRYQYSPMPWPDLPRSDEEWREVWDLPWQLVAS</sequence>
<evidence type="ECO:0000256" key="2">
    <source>
        <dbReference type="ARBA" id="ARBA00022723"/>
    </source>
</evidence>
<gene>
    <name evidence="6" type="ORF">MNAN1_001161</name>
</gene>
<evidence type="ECO:0000256" key="3">
    <source>
        <dbReference type="ARBA" id="ARBA00022801"/>
    </source>
</evidence>
<dbReference type="CDD" id="cd07722">
    <property type="entry name" value="LACTB2-like_MBL-fold"/>
    <property type="match status" value="1"/>
</dbReference>
<evidence type="ECO:0000256" key="1">
    <source>
        <dbReference type="ARBA" id="ARBA00007749"/>
    </source>
</evidence>
<feature type="domain" description="Metallo-beta-lactamase" evidence="5">
    <location>
        <begin position="53"/>
        <end position="281"/>
    </location>
</feature>
<proteinExistence type="inferred from homology"/>
<dbReference type="InterPro" id="IPR050662">
    <property type="entry name" value="Sec-metab_biosynth-thioest"/>
</dbReference>
<dbReference type="InterPro" id="IPR047921">
    <property type="entry name" value="LACTB2-like_MBL-fold"/>
</dbReference>
<evidence type="ECO:0000256" key="4">
    <source>
        <dbReference type="ARBA" id="ARBA00022833"/>
    </source>
</evidence>
<name>A0AAF0J1R0_9BASI</name>
<protein>
    <recommendedName>
        <fullName evidence="5">Metallo-beta-lactamase domain-containing protein</fullName>
    </recommendedName>
</protein>
<dbReference type="Gene3D" id="1.10.10.10">
    <property type="entry name" value="Winged helix-like DNA-binding domain superfamily/Winged helix DNA-binding domain"/>
    <property type="match status" value="1"/>
</dbReference>
<dbReference type="GO" id="GO:0046872">
    <property type="term" value="F:metal ion binding"/>
    <property type="evidence" value="ECO:0007669"/>
    <property type="project" value="UniProtKB-KW"/>
</dbReference>
<dbReference type="PANTHER" id="PTHR23131">
    <property type="entry name" value="ENDORIBONUCLEASE LACTB2"/>
    <property type="match status" value="1"/>
</dbReference>
<reference evidence="6" key="1">
    <citation type="submission" date="2023-03" db="EMBL/GenBank/DDBJ databases">
        <title>Mating type loci evolution in Malassezia.</title>
        <authorList>
            <person name="Coelho M.A."/>
        </authorList>
    </citation>
    <scope>NUCLEOTIDE SEQUENCE</scope>
    <source>
        <strain evidence="6">CBS 9557</strain>
    </source>
</reference>
<dbReference type="PANTHER" id="PTHR23131:SF0">
    <property type="entry name" value="ENDORIBONUCLEASE LACTB2"/>
    <property type="match status" value="1"/>
</dbReference>
<dbReference type="Gene3D" id="3.60.15.10">
    <property type="entry name" value="Ribonuclease Z/Hydroxyacylglutathione hydrolase-like"/>
    <property type="match status" value="1"/>
</dbReference>
<dbReference type="Pfam" id="PF00753">
    <property type="entry name" value="Lactamase_B"/>
    <property type="match status" value="1"/>
</dbReference>
<dbReference type="SUPFAM" id="SSF56281">
    <property type="entry name" value="Metallo-hydrolase/oxidoreductase"/>
    <property type="match status" value="1"/>
</dbReference>
<keyword evidence="7" id="KW-1185">Reference proteome</keyword>
<keyword evidence="4" id="KW-0862">Zinc</keyword>
<evidence type="ECO:0000313" key="6">
    <source>
        <dbReference type="EMBL" id="WFD26184.1"/>
    </source>
</evidence>
<evidence type="ECO:0000259" key="5">
    <source>
        <dbReference type="SMART" id="SM00849"/>
    </source>
</evidence>
<dbReference type="EMBL" id="CP119893">
    <property type="protein sequence ID" value="WFD26184.1"/>
    <property type="molecule type" value="Genomic_DNA"/>
</dbReference>
<comment type="similarity">
    <text evidence="1">Belongs to the metallo-beta-lactamase superfamily.</text>
</comment>
<accession>A0AAF0J1R0</accession>
<dbReference type="InterPro" id="IPR036388">
    <property type="entry name" value="WH-like_DNA-bd_sf"/>
</dbReference>
<dbReference type="GO" id="GO:0044550">
    <property type="term" value="P:secondary metabolite biosynthetic process"/>
    <property type="evidence" value="ECO:0007669"/>
    <property type="project" value="TreeGrafter"/>
</dbReference>
<dbReference type="InterPro" id="IPR001279">
    <property type="entry name" value="Metallo-B-lactamas"/>
</dbReference>
<dbReference type="GO" id="GO:0016787">
    <property type="term" value="F:hydrolase activity"/>
    <property type="evidence" value="ECO:0007669"/>
    <property type="project" value="UniProtKB-KW"/>
</dbReference>
<keyword evidence="2" id="KW-0479">Metal-binding</keyword>
<dbReference type="SMART" id="SM00849">
    <property type="entry name" value="Lactamase_B"/>
    <property type="match status" value="1"/>
</dbReference>
<evidence type="ECO:0000313" key="7">
    <source>
        <dbReference type="Proteomes" id="UP001213623"/>
    </source>
</evidence>